<evidence type="ECO:0000256" key="1">
    <source>
        <dbReference type="SAM" id="MobiDB-lite"/>
    </source>
</evidence>
<accession>A0AAU2K1U1</accession>
<protein>
    <submittedName>
        <fullName evidence="2">Uncharacterized protein</fullName>
    </submittedName>
</protein>
<feature type="region of interest" description="Disordered" evidence="1">
    <location>
        <begin position="107"/>
        <end position="131"/>
    </location>
</feature>
<reference evidence="2" key="1">
    <citation type="submission" date="2022-10" db="EMBL/GenBank/DDBJ databases">
        <title>The complete genomes of actinobacterial strains from the NBC collection.</title>
        <authorList>
            <person name="Joergensen T.S."/>
            <person name="Alvarez Arevalo M."/>
            <person name="Sterndorff E.B."/>
            <person name="Faurdal D."/>
            <person name="Vuksanovic O."/>
            <person name="Mourched A.-S."/>
            <person name="Charusanti P."/>
            <person name="Shaw S."/>
            <person name="Blin K."/>
            <person name="Weber T."/>
        </authorList>
    </citation>
    <scope>NUCLEOTIDE SEQUENCE</scope>
    <source>
        <strain evidence="2">NBC_00049</strain>
    </source>
</reference>
<dbReference type="EMBL" id="CP108264">
    <property type="protein sequence ID" value="WTU79031.1"/>
    <property type="molecule type" value="Genomic_DNA"/>
</dbReference>
<proteinExistence type="predicted"/>
<gene>
    <name evidence="2" type="ORF">OG327_32770</name>
</gene>
<evidence type="ECO:0000313" key="2">
    <source>
        <dbReference type="EMBL" id="WTU79031.1"/>
    </source>
</evidence>
<name>A0AAU2K1U1_9ACTN</name>
<feature type="compositionally biased region" description="Basic residues" evidence="1">
    <location>
        <begin position="121"/>
        <end position="131"/>
    </location>
</feature>
<organism evidence="2">
    <name type="scientific">Streptomyces sp. NBC_00049</name>
    <dbReference type="NCBI Taxonomy" id="2903617"/>
    <lineage>
        <taxon>Bacteria</taxon>
        <taxon>Bacillati</taxon>
        <taxon>Actinomycetota</taxon>
        <taxon>Actinomycetes</taxon>
        <taxon>Kitasatosporales</taxon>
        <taxon>Streptomycetaceae</taxon>
        <taxon>Streptomyces</taxon>
    </lineage>
</organism>
<sequence>MKVEHSGDILVKITTTNVRIEPAHGLWFKGLRSGTGHAPVKRYNRALRDLIAGGEARARERNGAGLATQSDAFDRMKSVLLNAYRPGIYTEKARQPRSSALGWPLKPLCPSAAKPTGSLRRASRGSGKKGL</sequence>
<dbReference type="AlphaFoldDB" id="A0AAU2K1U1"/>